<gene>
    <name evidence="23" type="primary">ftsW</name>
    <name evidence="23" type="ORF">P5G59_01645</name>
</gene>
<evidence type="ECO:0000256" key="2">
    <source>
        <dbReference type="ARBA" id="ARBA00004752"/>
    </source>
</evidence>
<dbReference type="NCBIfam" id="TIGR02614">
    <property type="entry name" value="ftsW"/>
    <property type="match status" value="1"/>
</dbReference>
<feature type="transmembrane region" description="Helical" evidence="22">
    <location>
        <begin position="171"/>
        <end position="188"/>
    </location>
</feature>
<evidence type="ECO:0000256" key="18">
    <source>
        <dbReference type="ARBA" id="ARBA00041418"/>
    </source>
</evidence>
<protein>
    <recommendedName>
        <fullName evidence="17">Probable peptidoglycan glycosyltransferase FtsW</fullName>
        <ecNumber evidence="19">2.4.99.28</ecNumber>
    </recommendedName>
    <alternativeName>
        <fullName evidence="18">Cell division protein FtsW</fullName>
    </alternativeName>
    <alternativeName>
        <fullName evidence="15">Cell wall polymerase</fullName>
    </alternativeName>
    <alternativeName>
        <fullName evidence="14">Peptidoglycan polymerase</fullName>
    </alternativeName>
</protein>
<evidence type="ECO:0000313" key="24">
    <source>
        <dbReference type="Proteomes" id="UP001174210"/>
    </source>
</evidence>
<comment type="pathway">
    <text evidence="2">Cell wall biogenesis; peptidoglycan biosynthesis.</text>
</comment>
<dbReference type="InterPro" id="IPR018365">
    <property type="entry name" value="Cell_cycle_FtsW-rel_CS"/>
</dbReference>
<feature type="transmembrane region" description="Helical" evidence="22">
    <location>
        <begin position="37"/>
        <end position="58"/>
    </location>
</feature>
<dbReference type="Pfam" id="PF01098">
    <property type="entry name" value="FTSW_RODA_SPOVE"/>
    <property type="match status" value="1"/>
</dbReference>
<dbReference type="InterPro" id="IPR001182">
    <property type="entry name" value="FtsW/RodA"/>
</dbReference>
<feature type="transmembrane region" description="Helical" evidence="22">
    <location>
        <begin position="337"/>
        <end position="362"/>
    </location>
</feature>
<dbReference type="InterPro" id="IPR013437">
    <property type="entry name" value="FtsW"/>
</dbReference>
<name>A0ABT8ISQ1_9MICO</name>
<comment type="caution">
    <text evidence="23">The sequence shown here is derived from an EMBL/GenBank/DDBJ whole genome shotgun (WGS) entry which is preliminary data.</text>
</comment>
<feature type="transmembrane region" description="Helical" evidence="22">
    <location>
        <begin position="70"/>
        <end position="91"/>
    </location>
</feature>
<evidence type="ECO:0000256" key="5">
    <source>
        <dbReference type="ARBA" id="ARBA00022676"/>
    </source>
</evidence>
<keyword evidence="6" id="KW-0808">Transferase</keyword>
<sequence>MTSVPRTPDRSADRSRLGALTTRIQLGRSMTSESANYFLLLGVTLFMVVFGLVMVLSSSAVESHNDSDNFFSRFWSQGAYALVGLPLMFVVSRIPRAFWKKTIWFFLGTACFLQLLVVFTPLGMEIGGNRNWLKVGSLTLQPSEAIKLALVVWLGVVLARKRDMLTQWKHVAIPVVPVAGGATALVTLGGDLGTTMILAALILGALFFAGVRMRYLLTGVVVVGVLAIAVALSSASRVGRIAAYFGGTSVANPDVDWQIKNGFYALASGGVFGVGLGNSHSKWSWLPAADTDFIFAIIGEELGLIGAIVVLLLFVVLTIAFLRIIHASTDPFARVTTAAIMVWLIGQAFVNIAVVLGVIPVLGVPLPLISAGGTAMISSMIAIGIVLSFARQSQRDARSAEDVRPTVGAGAQR</sequence>
<keyword evidence="8" id="KW-0133">Cell shape</keyword>
<accession>A0ABT8ISQ1</accession>
<comment type="similarity">
    <text evidence="16">Belongs to the SEDS family. FtsW subfamily.</text>
</comment>
<dbReference type="Proteomes" id="UP001174210">
    <property type="component" value="Unassembled WGS sequence"/>
</dbReference>
<dbReference type="RefSeq" id="WP_301215357.1">
    <property type="nucleotide sequence ID" value="NZ_JAROCB010000001.1"/>
</dbReference>
<comment type="subcellular location">
    <subcellularLocation>
        <location evidence="1">Cell membrane</location>
        <topology evidence="1">Multi-pass membrane protein</topology>
    </subcellularLocation>
</comment>
<evidence type="ECO:0000256" key="3">
    <source>
        <dbReference type="ARBA" id="ARBA00022475"/>
    </source>
</evidence>
<evidence type="ECO:0000256" key="11">
    <source>
        <dbReference type="ARBA" id="ARBA00023136"/>
    </source>
</evidence>
<evidence type="ECO:0000256" key="16">
    <source>
        <dbReference type="ARBA" id="ARBA00038053"/>
    </source>
</evidence>
<evidence type="ECO:0000256" key="9">
    <source>
        <dbReference type="ARBA" id="ARBA00022984"/>
    </source>
</evidence>
<feature type="transmembrane region" description="Helical" evidence="22">
    <location>
        <begin position="216"/>
        <end position="235"/>
    </location>
</feature>
<comment type="function">
    <text evidence="21">Peptidoglycan polymerase that is essential for cell division.</text>
</comment>
<evidence type="ECO:0000256" key="19">
    <source>
        <dbReference type="ARBA" id="ARBA00044770"/>
    </source>
</evidence>
<dbReference type="PROSITE" id="PS00428">
    <property type="entry name" value="FTSW_RODA_SPOVE"/>
    <property type="match status" value="1"/>
</dbReference>
<dbReference type="EMBL" id="JAROCB010000001">
    <property type="protein sequence ID" value="MDN4595835.1"/>
    <property type="molecule type" value="Genomic_DNA"/>
</dbReference>
<comment type="catalytic activity">
    <reaction evidence="20">
        <text>[GlcNAc-(1-&gt;4)-Mur2Ac(oyl-L-Ala-gamma-D-Glu-L-Lys-D-Ala-D-Ala)](n)-di-trans,octa-cis-undecaprenyl diphosphate + beta-D-GlcNAc-(1-&gt;4)-Mur2Ac(oyl-L-Ala-gamma-D-Glu-L-Lys-D-Ala-D-Ala)-di-trans,octa-cis-undecaprenyl diphosphate = [GlcNAc-(1-&gt;4)-Mur2Ac(oyl-L-Ala-gamma-D-Glu-L-Lys-D-Ala-D-Ala)](n+1)-di-trans,octa-cis-undecaprenyl diphosphate + di-trans,octa-cis-undecaprenyl diphosphate + H(+)</text>
        <dbReference type="Rhea" id="RHEA:23708"/>
        <dbReference type="Rhea" id="RHEA-COMP:9602"/>
        <dbReference type="Rhea" id="RHEA-COMP:9603"/>
        <dbReference type="ChEBI" id="CHEBI:15378"/>
        <dbReference type="ChEBI" id="CHEBI:58405"/>
        <dbReference type="ChEBI" id="CHEBI:60033"/>
        <dbReference type="ChEBI" id="CHEBI:78435"/>
        <dbReference type="EC" id="2.4.99.28"/>
    </reaction>
</comment>
<evidence type="ECO:0000256" key="10">
    <source>
        <dbReference type="ARBA" id="ARBA00022989"/>
    </source>
</evidence>
<dbReference type="EC" id="2.4.99.28" evidence="19"/>
<evidence type="ECO:0000256" key="6">
    <source>
        <dbReference type="ARBA" id="ARBA00022679"/>
    </source>
</evidence>
<dbReference type="PANTHER" id="PTHR30474:SF2">
    <property type="entry name" value="PEPTIDOGLYCAN GLYCOSYLTRANSFERASE FTSW-RELATED"/>
    <property type="match status" value="1"/>
</dbReference>
<keyword evidence="5" id="KW-0328">Glycosyltransferase</keyword>
<evidence type="ECO:0000256" key="22">
    <source>
        <dbReference type="SAM" id="Phobius"/>
    </source>
</evidence>
<keyword evidence="13" id="KW-0961">Cell wall biogenesis/degradation</keyword>
<reference evidence="23" key="1">
    <citation type="submission" date="2023-03" db="EMBL/GenBank/DDBJ databases">
        <title>MT1 and MT2 Draft Genomes of Novel Species.</title>
        <authorList>
            <person name="Venkateswaran K."/>
        </authorList>
    </citation>
    <scope>NUCLEOTIDE SEQUENCE</scope>
    <source>
        <strain evidence="23">F6_8S_P_1A</strain>
    </source>
</reference>
<keyword evidence="9" id="KW-0573">Peptidoglycan synthesis</keyword>
<keyword evidence="11 22" id="KW-0472">Membrane</keyword>
<feature type="transmembrane region" description="Helical" evidence="22">
    <location>
        <begin position="194"/>
        <end position="211"/>
    </location>
</feature>
<keyword evidence="7 22" id="KW-0812">Transmembrane</keyword>
<evidence type="ECO:0000256" key="8">
    <source>
        <dbReference type="ARBA" id="ARBA00022960"/>
    </source>
</evidence>
<evidence type="ECO:0000256" key="14">
    <source>
        <dbReference type="ARBA" id="ARBA00032370"/>
    </source>
</evidence>
<evidence type="ECO:0000256" key="15">
    <source>
        <dbReference type="ARBA" id="ARBA00033270"/>
    </source>
</evidence>
<feature type="transmembrane region" description="Helical" evidence="22">
    <location>
        <begin position="302"/>
        <end position="325"/>
    </location>
</feature>
<proteinExistence type="inferred from homology"/>
<keyword evidence="4" id="KW-0132">Cell division</keyword>
<evidence type="ECO:0000256" key="12">
    <source>
        <dbReference type="ARBA" id="ARBA00023306"/>
    </source>
</evidence>
<evidence type="ECO:0000256" key="21">
    <source>
        <dbReference type="ARBA" id="ARBA00049966"/>
    </source>
</evidence>
<evidence type="ECO:0000256" key="20">
    <source>
        <dbReference type="ARBA" id="ARBA00049902"/>
    </source>
</evidence>
<feature type="transmembrane region" description="Helical" evidence="22">
    <location>
        <begin position="103"/>
        <end position="122"/>
    </location>
</feature>
<evidence type="ECO:0000256" key="17">
    <source>
        <dbReference type="ARBA" id="ARBA00041185"/>
    </source>
</evidence>
<dbReference type="PANTHER" id="PTHR30474">
    <property type="entry name" value="CELL CYCLE PROTEIN"/>
    <property type="match status" value="1"/>
</dbReference>
<keyword evidence="3" id="KW-1003">Cell membrane</keyword>
<keyword evidence="12" id="KW-0131">Cell cycle</keyword>
<evidence type="ECO:0000256" key="7">
    <source>
        <dbReference type="ARBA" id="ARBA00022692"/>
    </source>
</evidence>
<evidence type="ECO:0000256" key="1">
    <source>
        <dbReference type="ARBA" id="ARBA00004651"/>
    </source>
</evidence>
<evidence type="ECO:0000256" key="13">
    <source>
        <dbReference type="ARBA" id="ARBA00023316"/>
    </source>
</evidence>
<evidence type="ECO:0000313" key="23">
    <source>
        <dbReference type="EMBL" id="MDN4595835.1"/>
    </source>
</evidence>
<keyword evidence="10 22" id="KW-1133">Transmembrane helix</keyword>
<organism evidence="23 24">
    <name type="scientific">Leifsonia virtsii</name>
    <dbReference type="NCBI Taxonomy" id="3035915"/>
    <lineage>
        <taxon>Bacteria</taxon>
        <taxon>Bacillati</taxon>
        <taxon>Actinomycetota</taxon>
        <taxon>Actinomycetes</taxon>
        <taxon>Micrococcales</taxon>
        <taxon>Microbacteriaceae</taxon>
        <taxon>Leifsonia</taxon>
    </lineage>
</organism>
<feature type="transmembrane region" description="Helical" evidence="22">
    <location>
        <begin position="368"/>
        <end position="390"/>
    </location>
</feature>
<evidence type="ECO:0000256" key="4">
    <source>
        <dbReference type="ARBA" id="ARBA00022618"/>
    </source>
</evidence>
<keyword evidence="24" id="KW-1185">Reference proteome</keyword>
<feature type="transmembrane region" description="Helical" evidence="22">
    <location>
        <begin position="142"/>
        <end position="159"/>
    </location>
</feature>